<evidence type="ECO:0000313" key="3">
    <source>
        <dbReference type="EMBL" id="SBT52524.1"/>
    </source>
</evidence>
<feature type="chain" id="PRO_5008383312" evidence="2">
    <location>
        <begin position="30"/>
        <end position="369"/>
    </location>
</feature>
<dbReference type="Proteomes" id="UP000199385">
    <property type="component" value="Chromosome I"/>
</dbReference>
<feature type="region of interest" description="Disordered" evidence="1">
    <location>
        <begin position="28"/>
        <end position="87"/>
    </location>
</feature>
<protein>
    <submittedName>
        <fullName evidence="3">Uncharacterized protein</fullName>
    </submittedName>
</protein>
<accession>A0A1A9A8T3</accession>
<keyword evidence="2" id="KW-0732">Signal</keyword>
<feature type="compositionally biased region" description="Pro residues" evidence="1">
    <location>
        <begin position="63"/>
        <end position="73"/>
    </location>
</feature>
<sequence>MRPSTLFRPLGAAAVAVALLALAPVGAGAAPDGRPGKPTPRPTVTASPTPTASPRPTSSPTTSPSPTPPPTTSTPPVVRGGSVSPSTITAGQLANQTIHLSAPAPAGGLWLWLSVSDVVYTDFVGSYLVVPEGRSSFTFPARFTAGVSGPTSITVSASAPGQGYVPAGKVTVVPPDPAVQGVKDLRFDQRVVLEGATVTGTVELTAPAAAGGVNVDLWSNSSYGGVRVAVPPLVVVPAGATTASFTVPVWGDGVPNEGNPGAYLGTSRDSAPVAAVPVSTFAVGPGFVRIGGTVDHVVGLGDVAGPDGARVALSIDLPGVTVPAYVDVPPGSPGAVFPVTGAADLDPSRFGTLTATWNGRTTTVTVYPG</sequence>
<proteinExistence type="predicted"/>
<evidence type="ECO:0000313" key="4">
    <source>
        <dbReference type="Proteomes" id="UP000199385"/>
    </source>
</evidence>
<evidence type="ECO:0000256" key="2">
    <source>
        <dbReference type="SAM" id="SignalP"/>
    </source>
</evidence>
<feature type="signal peptide" evidence="2">
    <location>
        <begin position="1"/>
        <end position="29"/>
    </location>
</feature>
<reference evidence="4" key="1">
    <citation type="submission" date="2016-06" db="EMBL/GenBank/DDBJ databases">
        <authorList>
            <person name="Varghese N."/>
            <person name="Submissions Spin"/>
        </authorList>
    </citation>
    <scope>NUCLEOTIDE SEQUENCE [LARGE SCALE GENOMIC DNA]</scope>
    <source>
        <strain evidence="4">DSM 44815</strain>
    </source>
</reference>
<name>A0A1A9A8T3_9ACTN</name>
<keyword evidence="4" id="KW-1185">Reference proteome</keyword>
<dbReference type="EMBL" id="LT594323">
    <property type="protein sequence ID" value="SBT52524.1"/>
    <property type="molecule type" value="Genomic_DNA"/>
</dbReference>
<dbReference type="InterPro" id="IPR038081">
    <property type="entry name" value="CalX-like_sf"/>
</dbReference>
<dbReference type="SUPFAM" id="SSF141072">
    <property type="entry name" value="CalX-like"/>
    <property type="match status" value="1"/>
</dbReference>
<evidence type="ECO:0000256" key="1">
    <source>
        <dbReference type="SAM" id="MobiDB-lite"/>
    </source>
</evidence>
<feature type="compositionally biased region" description="Low complexity" evidence="1">
    <location>
        <begin position="42"/>
        <end position="62"/>
    </location>
</feature>
<dbReference type="AlphaFoldDB" id="A0A1A9A8T3"/>
<organism evidence="3 4">
    <name type="scientific">Micromonospora auratinigra</name>
    <dbReference type="NCBI Taxonomy" id="261654"/>
    <lineage>
        <taxon>Bacteria</taxon>
        <taxon>Bacillati</taxon>
        <taxon>Actinomycetota</taxon>
        <taxon>Actinomycetes</taxon>
        <taxon>Micromonosporales</taxon>
        <taxon>Micromonosporaceae</taxon>
        <taxon>Micromonospora</taxon>
    </lineage>
</organism>
<gene>
    <name evidence="3" type="ORF">GA0070611_5675</name>
</gene>
<dbReference type="PATRIC" id="fig|261654.4.peg.5748"/>